<feature type="compositionally biased region" description="Low complexity" evidence="1">
    <location>
        <begin position="159"/>
        <end position="170"/>
    </location>
</feature>
<dbReference type="SMART" id="SM00353">
    <property type="entry name" value="HLH"/>
    <property type="match status" value="1"/>
</dbReference>
<feature type="domain" description="BHLH" evidence="2">
    <location>
        <begin position="87"/>
        <end position="139"/>
    </location>
</feature>
<keyword evidence="3" id="KW-1185">Reference proteome</keyword>
<dbReference type="PANTHER" id="PTHR23349:SF10">
    <property type="entry name" value="CLASS A BASIC HELIX-LOOP-HELIX PROTEIN 9"/>
    <property type="match status" value="1"/>
</dbReference>
<dbReference type="Gene3D" id="4.10.280.10">
    <property type="entry name" value="Helix-loop-helix DNA-binding domain"/>
    <property type="match status" value="1"/>
</dbReference>
<dbReference type="OrthoDB" id="6241467at2759"/>
<dbReference type="InterPro" id="IPR036638">
    <property type="entry name" value="HLH_DNA-bd_sf"/>
</dbReference>
<gene>
    <name evidence="4" type="primary">LOC109470578</name>
</gene>
<dbReference type="GO" id="GO:0046983">
    <property type="term" value="F:protein dimerization activity"/>
    <property type="evidence" value="ECO:0007669"/>
    <property type="project" value="InterPro"/>
</dbReference>
<evidence type="ECO:0000259" key="2">
    <source>
        <dbReference type="PROSITE" id="PS50888"/>
    </source>
</evidence>
<dbReference type="AlphaFoldDB" id="A0A6P4Z6B7"/>
<feature type="region of interest" description="Disordered" evidence="1">
    <location>
        <begin position="1"/>
        <end position="80"/>
    </location>
</feature>
<dbReference type="Proteomes" id="UP000515135">
    <property type="component" value="Unplaced"/>
</dbReference>
<dbReference type="InterPro" id="IPR011598">
    <property type="entry name" value="bHLH_dom"/>
</dbReference>
<dbReference type="GO" id="GO:0032502">
    <property type="term" value="P:developmental process"/>
    <property type="evidence" value="ECO:0007669"/>
    <property type="project" value="TreeGrafter"/>
</dbReference>
<dbReference type="GO" id="GO:0000981">
    <property type="term" value="F:DNA-binding transcription factor activity, RNA polymerase II-specific"/>
    <property type="evidence" value="ECO:0007669"/>
    <property type="project" value="TreeGrafter"/>
</dbReference>
<dbReference type="GO" id="GO:0000977">
    <property type="term" value="F:RNA polymerase II transcription regulatory region sequence-specific DNA binding"/>
    <property type="evidence" value="ECO:0007669"/>
    <property type="project" value="TreeGrafter"/>
</dbReference>
<evidence type="ECO:0000313" key="4">
    <source>
        <dbReference type="RefSeq" id="XP_019625146.1"/>
    </source>
</evidence>
<dbReference type="GeneID" id="109470578"/>
<dbReference type="PROSITE" id="PS50888">
    <property type="entry name" value="BHLH"/>
    <property type="match status" value="1"/>
</dbReference>
<dbReference type="PANTHER" id="PTHR23349">
    <property type="entry name" value="BASIC HELIX-LOOP-HELIX TRANSCRIPTION FACTOR, TWIST"/>
    <property type="match status" value="1"/>
</dbReference>
<accession>A0A6P4Z6B7</accession>
<organism evidence="3 4">
    <name type="scientific">Branchiostoma belcheri</name>
    <name type="common">Amphioxus</name>
    <dbReference type="NCBI Taxonomy" id="7741"/>
    <lineage>
        <taxon>Eukaryota</taxon>
        <taxon>Metazoa</taxon>
        <taxon>Chordata</taxon>
        <taxon>Cephalochordata</taxon>
        <taxon>Leptocardii</taxon>
        <taxon>Amphioxiformes</taxon>
        <taxon>Branchiostomatidae</taxon>
        <taxon>Branchiostoma</taxon>
    </lineage>
</organism>
<feature type="compositionally biased region" description="Acidic residues" evidence="1">
    <location>
        <begin position="1"/>
        <end position="20"/>
    </location>
</feature>
<feature type="compositionally biased region" description="Basic and acidic residues" evidence="1">
    <location>
        <begin position="60"/>
        <end position="77"/>
    </location>
</feature>
<dbReference type="KEGG" id="bbel:109470578"/>
<feature type="region of interest" description="Disordered" evidence="1">
    <location>
        <begin position="143"/>
        <end position="170"/>
    </location>
</feature>
<reference evidence="4" key="1">
    <citation type="submission" date="2025-08" db="UniProtKB">
        <authorList>
            <consortium name="RefSeq"/>
        </authorList>
    </citation>
    <scope>IDENTIFICATION</scope>
    <source>
        <tissue evidence="4">Gonad</tissue>
    </source>
</reference>
<dbReference type="Pfam" id="PF00010">
    <property type="entry name" value="HLH"/>
    <property type="match status" value="1"/>
</dbReference>
<dbReference type="InterPro" id="IPR050283">
    <property type="entry name" value="E-box_TF_Regulators"/>
</dbReference>
<sequence>MADREDYDILDGLDASDSDQDMSSVSGNVSDADEEESGGAGSYGLRPRSQQARRKIRQIAGDRPEGDPDNGKVDHPNNKPRIVRSKAKRVAANVRERRRISEYNKAFNQLRVSLNHPLSGKRLSKIATLRRAINRIKALRDSLDSAPPAVEEDSDGPVSESDASSPAASSLAGDDNMYIYSNNTTEFTMQQPPFGTSILNPQTMSSASYNTNVHHQHYNRTEPQFFREEPFDSFDLCGVPPCRFDTSWPYSGFQSTMAW</sequence>
<protein>
    <submittedName>
        <fullName evidence="4">Class A basic helix-loop-helix protein 9-like</fullName>
    </submittedName>
</protein>
<evidence type="ECO:0000256" key="1">
    <source>
        <dbReference type="SAM" id="MobiDB-lite"/>
    </source>
</evidence>
<dbReference type="CDD" id="cd18912">
    <property type="entry name" value="bHLH_TS_bHLHa9"/>
    <property type="match status" value="1"/>
</dbReference>
<name>A0A6P4Z6B7_BRABE</name>
<evidence type="ECO:0000313" key="3">
    <source>
        <dbReference type="Proteomes" id="UP000515135"/>
    </source>
</evidence>
<proteinExistence type="predicted"/>
<dbReference type="SUPFAM" id="SSF47459">
    <property type="entry name" value="HLH, helix-loop-helix DNA-binding domain"/>
    <property type="match status" value="1"/>
</dbReference>
<dbReference type="RefSeq" id="XP_019625146.1">
    <property type="nucleotide sequence ID" value="XM_019769587.1"/>
</dbReference>